<dbReference type="Gene3D" id="3.40.462.20">
    <property type="match status" value="2"/>
</dbReference>
<dbReference type="InterPro" id="IPR016169">
    <property type="entry name" value="FAD-bd_PCMH_sub2"/>
</dbReference>
<evidence type="ECO:0000259" key="3">
    <source>
        <dbReference type="PROSITE" id="PS51387"/>
    </source>
</evidence>
<dbReference type="PANTHER" id="PTHR13878">
    <property type="entry name" value="GULONOLACTONE OXIDASE"/>
    <property type="match status" value="1"/>
</dbReference>
<dbReference type="PROSITE" id="PS00862">
    <property type="entry name" value="OX2_COVAL_FAD"/>
    <property type="match status" value="1"/>
</dbReference>
<dbReference type="PROSITE" id="PS51387">
    <property type="entry name" value="FAD_PCMH"/>
    <property type="match status" value="2"/>
</dbReference>
<dbReference type="SUPFAM" id="SSF56176">
    <property type="entry name" value="FAD-binding/transporter-associated domain-like"/>
    <property type="match status" value="2"/>
</dbReference>
<dbReference type="InterPro" id="IPR016166">
    <property type="entry name" value="FAD-bd_PCMH"/>
</dbReference>
<comment type="caution">
    <text evidence="4">The sequence shown here is derived from an EMBL/GenBank/DDBJ whole genome shotgun (WGS) entry which is preliminary data.</text>
</comment>
<sequence length="744" mass="80240">MRSGPGDRWTDLYDLANRSDVVVVGGTGQTVSSAGGYLMGGGHSLLSRHYGLAVDNVLQFILVDASGSEVVANAYQNPDLFWSLRGGGGGTFGVVTEVVRENSPTDLESVLKEYLDIQPSLDDAQWWLTTAVQQTSFILQAALFTPPSGGESNASRISSFPEFPNFLVLHDTFFPPTIPYGSPEVLGSRLIPRHVFENTTATALLAHAATEPLAVIFNLLAGGAVSKVSPTATSVNPGWRKALHLVIFASGWTSSTPLAIRDVLRQSLTAQTSLFEPFSEGLGAYLNEADRNDPDWPQSFWGDNYERLLEMKHKFTYWENGNSSCYIDFNLTTPCEQGLVPAMVLDAHSLADVQKGVNFAREHQLRLRIKSSGHDFVGRASGEGAPTGTKAVQAMRSGPGDRWTDLYDLANRSDVVVVGGTGQTVSSAGGYLMGGGHSLLSRHYGLAVDNVLQFILVDASGSEVVANAYQNPDLFWSLRGGGGGTFGVVTEVVQKTHPAFHNILGITLTVSASSPTDLESVLKVYLDIQPSLDDAQWWLTTAVQQTSFILQAALFTLPPGANLTQVAYQAFQSVILAAQNLSMTPAFVVQEFPNFLALHDAFFPPTTPSGSPEVLGSRLIPRHVFENTTATALLAHAATEPLAVIFNLLAGGAVSKVSPAATSVNPGWRKALHHVIFGSGWTSSTPLAIRDVLRQSLTAQTSLFEPFSEGLGAYLNEADRNDPDWPQSFWGDNYERLLEMKHKL</sequence>
<feature type="domain" description="FAD-binding PCMH-type" evidence="3">
    <location>
        <begin position="289"/>
        <end position="499"/>
    </location>
</feature>
<accession>A0A8H6ZEG2</accession>
<evidence type="ECO:0000313" key="4">
    <source>
        <dbReference type="EMBL" id="KAF7375907.1"/>
    </source>
</evidence>
<keyword evidence="5" id="KW-1185">Reference proteome</keyword>
<dbReference type="OrthoDB" id="9983560at2759"/>
<dbReference type="Pfam" id="PF01565">
    <property type="entry name" value="FAD_binding_4"/>
    <property type="match status" value="1"/>
</dbReference>
<keyword evidence="2" id="KW-0560">Oxidoreductase</keyword>
<dbReference type="InterPro" id="IPR036318">
    <property type="entry name" value="FAD-bd_PCMH-like_sf"/>
</dbReference>
<reference evidence="4" key="1">
    <citation type="submission" date="2020-05" db="EMBL/GenBank/DDBJ databases">
        <title>Mycena genomes resolve the evolution of fungal bioluminescence.</title>
        <authorList>
            <person name="Tsai I.J."/>
        </authorList>
    </citation>
    <scope>NUCLEOTIDE SEQUENCE</scope>
    <source>
        <strain evidence="4">160909Yilan</strain>
    </source>
</reference>
<dbReference type="Proteomes" id="UP000623467">
    <property type="component" value="Unassembled WGS sequence"/>
</dbReference>
<dbReference type="InterPro" id="IPR006093">
    <property type="entry name" value="Oxy_OxRdtase_FAD_BS"/>
</dbReference>
<dbReference type="GO" id="GO:0071949">
    <property type="term" value="F:FAD binding"/>
    <property type="evidence" value="ECO:0007669"/>
    <property type="project" value="InterPro"/>
</dbReference>
<dbReference type="PANTHER" id="PTHR13878:SF91">
    <property type="entry name" value="FAD BINDING DOMAIN PROTEIN (AFU_ORTHOLOGUE AFUA_6G12070)-RELATED"/>
    <property type="match status" value="1"/>
</dbReference>
<proteinExistence type="inferred from homology"/>
<protein>
    <submittedName>
        <fullName evidence="4">FAD-binding domain-containing protein</fullName>
    </submittedName>
</protein>
<dbReference type="EMBL" id="JACAZH010000001">
    <property type="protein sequence ID" value="KAF7375907.1"/>
    <property type="molecule type" value="Genomic_DNA"/>
</dbReference>
<dbReference type="InterPro" id="IPR006094">
    <property type="entry name" value="Oxid_FAD_bind_N"/>
</dbReference>
<name>A0A8H6ZEG2_9AGAR</name>
<evidence type="ECO:0000313" key="5">
    <source>
        <dbReference type="Proteomes" id="UP000623467"/>
    </source>
</evidence>
<evidence type="ECO:0000256" key="1">
    <source>
        <dbReference type="ARBA" id="ARBA00005466"/>
    </source>
</evidence>
<dbReference type="AlphaFoldDB" id="A0A8H6ZEG2"/>
<evidence type="ECO:0000256" key="2">
    <source>
        <dbReference type="ARBA" id="ARBA00023002"/>
    </source>
</evidence>
<dbReference type="Gene3D" id="3.30.465.10">
    <property type="match status" value="3"/>
</dbReference>
<comment type="similarity">
    <text evidence="1">Belongs to the oxygen-dependent FAD-linked oxidoreductase family.</text>
</comment>
<dbReference type="GO" id="GO:0016491">
    <property type="term" value="F:oxidoreductase activity"/>
    <property type="evidence" value="ECO:0007669"/>
    <property type="project" value="UniProtKB-KW"/>
</dbReference>
<feature type="domain" description="FAD-binding PCMH-type" evidence="3">
    <location>
        <begin position="1"/>
        <end position="105"/>
    </location>
</feature>
<dbReference type="Pfam" id="PF08031">
    <property type="entry name" value="BBE"/>
    <property type="match status" value="2"/>
</dbReference>
<gene>
    <name evidence="4" type="ORF">MSAN_00005100</name>
</gene>
<dbReference type="InterPro" id="IPR012951">
    <property type="entry name" value="BBE"/>
</dbReference>
<organism evidence="4 5">
    <name type="scientific">Mycena sanguinolenta</name>
    <dbReference type="NCBI Taxonomy" id="230812"/>
    <lineage>
        <taxon>Eukaryota</taxon>
        <taxon>Fungi</taxon>
        <taxon>Dikarya</taxon>
        <taxon>Basidiomycota</taxon>
        <taxon>Agaricomycotina</taxon>
        <taxon>Agaricomycetes</taxon>
        <taxon>Agaricomycetidae</taxon>
        <taxon>Agaricales</taxon>
        <taxon>Marasmiineae</taxon>
        <taxon>Mycenaceae</taxon>
        <taxon>Mycena</taxon>
    </lineage>
</organism>
<dbReference type="InterPro" id="IPR050432">
    <property type="entry name" value="FAD-linked_Oxidoreductases_BP"/>
</dbReference>